<evidence type="ECO:0000313" key="2">
    <source>
        <dbReference type="EnsemblPlants" id="Pp3c2_6040V3.5"/>
    </source>
</evidence>
<keyword evidence="1" id="KW-1133">Transmembrane helix</keyword>
<keyword evidence="1" id="KW-0812">Transmembrane</keyword>
<sequence length="88" mass="9251">MASVPAIPVDEAVAALSTFSLEDEQPDLQGMGVTLVSGRVATESPVDYDDVPAYQLSLVEDTSAVTQLVFMSLILALLINLIGEDSPV</sequence>
<reference evidence="2 3" key="2">
    <citation type="journal article" date="2018" name="Plant J.">
        <title>The Physcomitrella patens chromosome-scale assembly reveals moss genome structure and evolution.</title>
        <authorList>
            <person name="Lang D."/>
            <person name="Ullrich K.K."/>
            <person name="Murat F."/>
            <person name="Fuchs J."/>
            <person name="Jenkins J."/>
            <person name="Haas F.B."/>
            <person name="Piednoel M."/>
            <person name="Gundlach H."/>
            <person name="Van Bel M."/>
            <person name="Meyberg R."/>
            <person name="Vives C."/>
            <person name="Morata J."/>
            <person name="Symeonidi A."/>
            <person name="Hiss M."/>
            <person name="Muchero W."/>
            <person name="Kamisugi Y."/>
            <person name="Saleh O."/>
            <person name="Blanc G."/>
            <person name="Decker E.L."/>
            <person name="van Gessel N."/>
            <person name="Grimwood J."/>
            <person name="Hayes R.D."/>
            <person name="Graham S.W."/>
            <person name="Gunter L.E."/>
            <person name="McDaniel S.F."/>
            <person name="Hoernstein S.N.W."/>
            <person name="Larsson A."/>
            <person name="Li F.W."/>
            <person name="Perroud P.F."/>
            <person name="Phillips J."/>
            <person name="Ranjan P."/>
            <person name="Rokshar D.S."/>
            <person name="Rothfels C.J."/>
            <person name="Schneider L."/>
            <person name="Shu S."/>
            <person name="Stevenson D.W."/>
            <person name="Thummler F."/>
            <person name="Tillich M."/>
            <person name="Villarreal Aguilar J.C."/>
            <person name="Widiez T."/>
            <person name="Wong G.K."/>
            <person name="Wymore A."/>
            <person name="Zhang Y."/>
            <person name="Zimmer A.D."/>
            <person name="Quatrano R.S."/>
            <person name="Mayer K.F.X."/>
            <person name="Goodstein D."/>
            <person name="Casacuberta J.M."/>
            <person name="Vandepoele K."/>
            <person name="Reski R."/>
            <person name="Cuming A.C."/>
            <person name="Tuskan G.A."/>
            <person name="Maumus F."/>
            <person name="Salse J."/>
            <person name="Schmutz J."/>
            <person name="Rensing S.A."/>
        </authorList>
    </citation>
    <scope>NUCLEOTIDE SEQUENCE [LARGE SCALE GENOMIC DNA]</scope>
    <source>
        <strain evidence="2 3">cv. Gransden 2004</strain>
    </source>
</reference>
<evidence type="ECO:0000256" key="1">
    <source>
        <dbReference type="SAM" id="Phobius"/>
    </source>
</evidence>
<feature type="transmembrane region" description="Helical" evidence="1">
    <location>
        <begin position="64"/>
        <end position="83"/>
    </location>
</feature>
<protein>
    <submittedName>
        <fullName evidence="2">Uncharacterized protein</fullName>
    </submittedName>
</protein>
<accession>A0A7I4DCK9</accession>
<dbReference type="EnsemblPlants" id="Pp3c2_6040V3.5">
    <property type="protein sequence ID" value="Pp3c2_6040V3.5"/>
    <property type="gene ID" value="Pp3c2_6040"/>
</dbReference>
<organism evidence="2 3">
    <name type="scientific">Physcomitrium patens</name>
    <name type="common">Spreading-leaved earth moss</name>
    <name type="synonym">Physcomitrella patens</name>
    <dbReference type="NCBI Taxonomy" id="3218"/>
    <lineage>
        <taxon>Eukaryota</taxon>
        <taxon>Viridiplantae</taxon>
        <taxon>Streptophyta</taxon>
        <taxon>Embryophyta</taxon>
        <taxon>Bryophyta</taxon>
        <taxon>Bryophytina</taxon>
        <taxon>Bryopsida</taxon>
        <taxon>Funariidae</taxon>
        <taxon>Funariales</taxon>
        <taxon>Funariaceae</taxon>
        <taxon>Physcomitrium</taxon>
    </lineage>
</organism>
<keyword evidence="1" id="KW-0472">Membrane</keyword>
<evidence type="ECO:0000313" key="3">
    <source>
        <dbReference type="Proteomes" id="UP000006727"/>
    </source>
</evidence>
<dbReference type="Proteomes" id="UP000006727">
    <property type="component" value="Chromosome 2"/>
</dbReference>
<dbReference type="EMBL" id="ABEU02000002">
    <property type="status" value="NOT_ANNOTATED_CDS"/>
    <property type="molecule type" value="Genomic_DNA"/>
</dbReference>
<reference evidence="2 3" key="1">
    <citation type="journal article" date="2008" name="Science">
        <title>The Physcomitrella genome reveals evolutionary insights into the conquest of land by plants.</title>
        <authorList>
            <person name="Rensing S."/>
            <person name="Lang D."/>
            <person name="Zimmer A."/>
            <person name="Terry A."/>
            <person name="Salamov A."/>
            <person name="Shapiro H."/>
            <person name="Nishiyama T."/>
            <person name="Perroud P.-F."/>
            <person name="Lindquist E."/>
            <person name="Kamisugi Y."/>
            <person name="Tanahashi T."/>
            <person name="Sakakibara K."/>
            <person name="Fujita T."/>
            <person name="Oishi K."/>
            <person name="Shin-I T."/>
            <person name="Kuroki Y."/>
            <person name="Toyoda A."/>
            <person name="Suzuki Y."/>
            <person name="Hashimoto A."/>
            <person name="Yamaguchi K."/>
            <person name="Sugano A."/>
            <person name="Kohara Y."/>
            <person name="Fujiyama A."/>
            <person name="Anterola A."/>
            <person name="Aoki S."/>
            <person name="Ashton N."/>
            <person name="Barbazuk W.B."/>
            <person name="Barker E."/>
            <person name="Bennetzen J."/>
            <person name="Bezanilla M."/>
            <person name="Blankenship R."/>
            <person name="Cho S.H."/>
            <person name="Dutcher S."/>
            <person name="Estelle M."/>
            <person name="Fawcett J.A."/>
            <person name="Gundlach H."/>
            <person name="Hanada K."/>
            <person name="Heyl A."/>
            <person name="Hicks K.A."/>
            <person name="Hugh J."/>
            <person name="Lohr M."/>
            <person name="Mayer K."/>
            <person name="Melkozernov A."/>
            <person name="Murata T."/>
            <person name="Nelson D."/>
            <person name="Pils B."/>
            <person name="Prigge M."/>
            <person name="Reiss B."/>
            <person name="Renner T."/>
            <person name="Rombauts S."/>
            <person name="Rushton P."/>
            <person name="Sanderfoot A."/>
            <person name="Schween G."/>
            <person name="Shiu S.-H."/>
            <person name="Stueber K."/>
            <person name="Theodoulou F.L."/>
            <person name="Tu H."/>
            <person name="Van de Peer Y."/>
            <person name="Verrier P.J."/>
            <person name="Waters E."/>
            <person name="Wood A."/>
            <person name="Yang L."/>
            <person name="Cove D."/>
            <person name="Cuming A."/>
            <person name="Hasebe M."/>
            <person name="Lucas S."/>
            <person name="Mishler D.B."/>
            <person name="Reski R."/>
            <person name="Grigoriev I."/>
            <person name="Quatrano R.S."/>
            <person name="Boore J.L."/>
        </authorList>
    </citation>
    <scope>NUCLEOTIDE SEQUENCE [LARGE SCALE GENOMIC DNA]</scope>
    <source>
        <strain evidence="2 3">cv. Gransden 2004</strain>
    </source>
</reference>
<keyword evidence="3" id="KW-1185">Reference proteome</keyword>
<dbReference type="AlphaFoldDB" id="A0A7I4DCK9"/>
<proteinExistence type="predicted"/>
<dbReference type="Gramene" id="Pp3c2_6040V3.5">
    <property type="protein sequence ID" value="Pp3c2_6040V3.5"/>
    <property type="gene ID" value="Pp3c2_6040"/>
</dbReference>
<reference evidence="2" key="3">
    <citation type="submission" date="2020-12" db="UniProtKB">
        <authorList>
            <consortium name="EnsemblPlants"/>
        </authorList>
    </citation>
    <scope>IDENTIFICATION</scope>
</reference>
<name>A0A7I4DCK9_PHYPA</name>